<dbReference type="SUPFAM" id="SSF55073">
    <property type="entry name" value="Nucleotide cyclase"/>
    <property type="match status" value="1"/>
</dbReference>
<reference evidence="2 3" key="1">
    <citation type="submission" date="2019-04" db="EMBL/GenBank/DDBJ databases">
        <title>Sulfurimonas crateris sp. nov. a facultative anaerobic sulfur-oxidizing chemolithautotrophic bacterium isolated from a terrestrial mud vulcano.</title>
        <authorList>
            <person name="Ratnikova N.M."/>
            <person name="Slobodkin A.I."/>
            <person name="Merkel A.Y."/>
            <person name="Novikov A."/>
            <person name="Bonch-Osmolovskaya E.A."/>
            <person name="Slobodkina G.B."/>
        </authorList>
    </citation>
    <scope>NUCLEOTIDE SEQUENCE [LARGE SCALE GENOMIC DNA]</scope>
    <source>
        <strain evidence="2 3">SN118</strain>
    </source>
</reference>
<dbReference type="Pfam" id="PF00990">
    <property type="entry name" value="GGDEF"/>
    <property type="match status" value="1"/>
</dbReference>
<dbReference type="OrthoDB" id="5372181at2"/>
<dbReference type="PANTHER" id="PTHR46663">
    <property type="entry name" value="DIGUANYLATE CYCLASE DGCT-RELATED"/>
    <property type="match status" value="1"/>
</dbReference>
<dbReference type="AlphaFoldDB" id="A0A4V5TM39"/>
<comment type="caution">
    <text evidence="2">The sequence shown here is derived from an EMBL/GenBank/DDBJ whole genome shotgun (WGS) entry which is preliminary data.</text>
</comment>
<dbReference type="SMART" id="SM00267">
    <property type="entry name" value="GGDEF"/>
    <property type="match status" value="1"/>
</dbReference>
<dbReference type="InterPro" id="IPR043128">
    <property type="entry name" value="Rev_trsase/Diguanyl_cyclase"/>
</dbReference>
<dbReference type="Gene3D" id="3.30.70.270">
    <property type="match status" value="1"/>
</dbReference>
<organism evidence="2 3">
    <name type="scientific">Sulfurimonas crateris</name>
    <dbReference type="NCBI Taxonomy" id="2574727"/>
    <lineage>
        <taxon>Bacteria</taxon>
        <taxon>Pseudomonadati</taxon>
        <taxon>Campylobacterota</taxon>
        <taxon>Epsilonproteobacteria</taxon>
        <taxon>Campylobacterales</taxon>
        <taxon>Sulfurimonadaceae</taxon>
        <taxon>Sulfurimonas</taxon>
    </lineage>
</organism>
<keyword evidence="3" id="KW-1185">Reference proteome</keyword>
<evidence type="ECO:0000313" key="3">
    <source>
        <dbReference type="Proteomes" id="UP000309561"/>
    </source>
</evidence>
<dbReference type="InterPro" id="IPR052163">
    <property type="entry name" value="DGC-Regulatory_Protein"/>
</dbReference>
<dbReference type="CDD" id="cd01949">
    <property type="entry name" value="GGDEF"/>
    <property type="match status" value="1"/>
</dbReference>
<protein>
    <submittedName>
        <fullName evidence="2">GGDEF domain-containing protein</fullName>
    </submittedName>
</protein>
<dbReference type="EMBL" id="SZPX01000002">
    <property type="protein sequence ID" value="TKI70363.1"/>
    <property type="molecule type" value="Genomic_DNA"/>
</dbReference>
<gene>
    <name evidence="2" type="ORF">FCU45_03510</name>
</gene>
<feature type="domain" description="GGDEF" evidence="1">
    <location>
        <begin position="1"/>
        <end position="101"/>
    </location>
</feature>
<dbReference type="PANTHER" id="PTHR46663:SF2">
    <property type="entry name" value="GGDEF DOMAIN-CONTAINING PROTEIN"/>
    <property type="match status" value="1"/>
</dbReference>
<evidence type="ECO:0000313" key="2">
    <source>
        <dbReference type="EMBL" id="TKI70363.1"/>
    </source>
</evidence>
<dbReference type="Proteomes" id="UP000309561">
    <property type="component" value="Unassembled WGS sequence"/>
</dbReference>
<dbReference type="InterPro" id="IPR029787">
    <property type="entry name" value="Nucleotide_cyclase"/>
</dbReference>
<evidence type="ECO:0000259" key="1">
    <source>
        <dbReference type="PROSITE" id="PS50887"/>
    </source>
</evidence>
<sequence length="110" mass="12023">MIRKEDTVARLGGDEFVVLLSDLSDNESEALEMARNVSQKIHSVMDRGIFVGDVVLNVTLSLGVALIGKDGETVDEALKHADMAMYNAKDAGRNCTKFYSRFNGRGAKEV</sequence>
<proteinExistence type="predicted"/>
<name>A0A4V5TM39_9BACT</name>
<dbReference type="InterPro" id="IPR000160">
    <property type="entry name" value="GGDEF_dom"/>
</dbReference>
<accession>A0A4V5TM39</accession>
<dbReference type="NCBIfam" id="TIGR00254">
    <property type="entry name" value="GGDEF"/>
    <property type="match status" value="1"/>
</dbReference>
<dbReference type="PROSITE" id="PS50887">
    <property type="entry name" value="GGDEF"/>
    <property type="match status" value="1"/>
</dbReference>